<sequence length="52" mass="5560">MEWGIEGVTLRGNSNAQQDSSGKLVGGDVERGDGSSGMGWECWEKSESVRLS</sequence>
<feature type="region of interest" description="Disordered" evidence="1">
    <location>
        <begin position="1"/>
        <end position="52"/>
    </location>
</feature>
<evidence type="ECO:0000313" key="2">
    <source>
        <dbReference type="EMBL" id="GMN57746.1"/>
    </source>
</evidence>
<organism evidence="2 3">
    <name type="scientific">Ficus carica</name>
    <name type="common">Common fig</name>
    <dbReference type="NCBI Taxonomy" id="3494"/>
    <lineage>
        <taxon>Eukaryota</taxon>
        <taxon>Viridiplantae</taxon>
        <taxon>Streptophyta</taxon>
        <taxon>Embryophyta</taxon>
        <taxon>Tracheophyta</taxon>
        <taxon>Spermatophyta</taxon>
        <taxon>Magnoliopsida</taxon>
        <taxon>eudicotyledons</taxon>
        <taxon>Gunneridae</taxon>
        <taxon>Pentapetalae</taxon>
        <taxon>rosids</taxon>
        <taxon>fabids</taxon>
        <taxon>Rosales</taxon>
        <taxon>Moraceae</taxon>
        <taxon>Ficeae</taxon>
        <taxon>Ficus</taxon>
    </lineage>
</organism>
<comment type="caution">
    <text evidence="2">The sequence shown here is derived from an EMBL/GenBank/DDBJ whole genome shotgun (WGS) entry which is preliminary data.</text>
</comment>
<dbReference type="EMBL" id="BTGU01000072">
    <property type="protein sequence ID" value="GMN57746.1"/>
    <property type="molecule type" value="Genomic_DNA"/>
</dbReference>
<reference evidence="2" key="1">
    <citation type="submission" date="2023-07" db="EMBL/GenBank/DDBJ databases">
        <title>draft genome sequence of fig (Ficus carica).</title>
        <authorList>
            <person name="Takahashi T."/>
            <person name="Nishimura K."/>
        </authorList>
    </citation>
    <scope>NUCLEOTIDE SEQUENCE</scope>
</reference>
<name>A0AA88DLW9_FICCA</name>
<feature type="compositionally biased region" description="Polar residues" evidence="1">
    <location>
        <begin position="11"/>
        <end position="21"/>
    </location>
</feature>
<proteinExistence type="predicted"/>
<feature type="compositionally biased region" description="Basic and acidic residues" evidence="1">
    <location>
        <begin position="42"/>
        <end position="52"/>
    </location>
</feature>
<accession>A0AA88DLW9</accession>
<evidence type="ECO:0000313" key="3">
    <source>
        <dbReference type="Proteomes" id="UP001187192"/>
    </source>
</evidence>
<evidence type="ECO:0000256" key="1">
    <source>
        <dbReference type="SAM" id="MobiDB-lite"/>
    </source>
</evidence>
<dbReference type="AlphaFoldDB" id="A0AA88DLW9"/>
<dbReference type="Proteomes" id="UP001187192">
    <property type="component" value="Unassembled WGS sequence"/>
</dbReference>
<keyword evidence="3" id="KW-1185">Reference proteome</keyword>
<protein>
    <submittedName>
        <fullName evidence="2">Uncharacterized protein</fullName>
    </submittedName>
</protein>
<gene>
    <name evidence="2" type="ORF">TIFTF001_026857</name>
</gene>